<evidence type="ECO:0000313" key="3">
    <source>
        <dbReference type="Proteomes" id="UP000183810"/>
    </source>
</evidence>
<name>A0A1J0W1D7_9NOCA</name>
<evidence type="ECO:0000256" key="1">
    <source>
        <dbReference type="SAM" id="SignalP"/>
    </source>
</evidence>
<protein>
    <recommendedName>
        <fullName evidence="4">Secreted protein</fullName>
    </recommendedName>
</protein>
<keyword evidence="3" id="KW-1185">Reference proteome</keyword>
<organism evidence="2 3">
    <name type="scientific">Nocardia mangyaensis</name>
    <dbReference type="NCBI Taxonomy" id="2213200"/>
    <lineage>
        <taxon>Bacteria</taxon>
        <taxon>Bacillati</taxon>
        <taxon>Actinomycetota</taxon>
        <taxon>Actinomycetes</taxon>
        <taxon>Mycobacteriales</taxon>
        <taxon>Nocardiaceae</taxon>
        <taxon>Nocardia</taxon>
    </lineage>
</organism>
<feature type="signal peptide" evidence="1">
    <location>
        <begin position="1"/>
        <end position="27"/>
    </location>
</feature>
<dbReference type="Proteomes" id="UP000183810">
    <property type="component" value="Chromosome"/>
</dbReference>
<keyword evidence="1" id="KW-0732">Signal</keyword>
<dbReference type="AlphaFoldDB" id="A0A1J0W1D7"/>
<proteinExistence type="predicted"/>
<evidence type="ECO:0008006" key="4">
    <source>
        <dbReference type="Google" id="ProtNLM"/>
    </source>
</evidence>
<accession>A0A1J0W1D7</accession>
<feature type="chain" id="PRO_5038773757" description="Secreted protein" evidence="1">
    <location>
        <begin position="28"/>
        <end position="237"/>
    </location>
</feature>
<gene>
    <name evidence="2" type="ORF">BOX37_08990</name>
</gene>
<evidence type="ECO:0000313" key="2">
    <source>
        <dbReference type="EMBL" id="APE38156.1"/>
    </source>
</evidence>
<sequence length="237" mass="23701">MSRRSTALTSLTACAAALVLAVPPAAAEPAAAATTPAVTRDSPATPTAGPGDLLAAYHTVVETLKALGIEPFLYPTAALNCSGDGLGIVPAVAGAVPGPWPTNTLPIAGLDLTAVKSGQTLFTFLPYGLAPDTPATETAGMQVAWLNLSSGRGGMASMGPIADIVGAMVPPEVPVELRPLAEAAIRDFLFAAIPVGGVRAVPVDTGRGTVLAAVFGTADNAGRSCFFFPTIGITEVP</sequence>
<dbReference type="EMBL" id="CP018082">
    <property type="protein sequence ID" value="APE38156.1"/>
    <property type="molecule type" value="Genomic_DNA"/>
</dbReference>
<reference evidence="2" key="1">
    <citation type="submission" date="2016-11" db="EMBL/GenBank/DDBJ databases">
        <authorList>
            <person name="Jaros S."/>
            <person name="Januszkiewicz K."/>
            <person name="Wedrychowicz H."/>
        </authorList>
    </citation>
    <scope>NUCLEOTIDE SEQUENCE [LARGE SCALE GENOMIC DNA]</scope>
    <source>
        <strain evidence="2">Y48</strain>
    </source>
</reference>
<dbReference type="KEGG" id="nsl:BOX37_08990"/>